<dbReference type="InterPro" id="IPR003593">
    <property type="entry name" value="AAA+_ATPase"/>
</dbReference>
<name>A0A6C0KZ64_9ZZZZ</name>
<accession>A0A6C0KZ64</accession>
<proteinExistence type="predicted"/>
<keyword evidence="3" id="KW-0067">ATP-binding</keyword>
<dbReference type="InterPro" id="IPR050238">
    <property type="entry name" value="DNA_Rep/Repair_Clamp_Loader"/>
</dbReference>
<sequence>MSEQPWIEKYRPQALNDIVLNYTNKTILNNMINTNNFSNVIFYGPPGTGKTTTILCLMNEYCALHHCSNNYIHLNASHERGIDVIRNQIFNFTEKKNLFSNVRKFVLLDEIDSMTKQAQNNLHIVINKCKNNVTFILICNFLNRVIESLRGSFIILHFNKTSSICDEFIKKCIKSEKLKISKEKLKLIKSANSHDLRSVLNQLQNYDKNDILFDVKTFLTLLEPSKNHNYLLKITKTADIKSLFCFFFNYLYEQYGDQMDQDIIFDMKLLLVVNSSAEYFVYKFIPKLIKKLNLG</sequence>
<evidence type="ECO:0000256" key="3">
    <source>
        <dbReference type="ARBA" id="ARBA00022840"/>
    </source>
</evidence>
<feature type="domain" description="AAA+ ATPase" evidence="4">
    <location>
        <begin position="36"/>
        <end position="161"/>
    </location>
</feature>
<protein>
    <recommendedName>
        <fullName evidence="4">AAA+ ATPase domain-containing protein</fullName>
    </recommendedName>
</protein>
<dbReference type="SMART" id="SM00382">
    <property type="entry name" value="AAA"/>
    <property type="match status" value="1"/>
</dbReference>
<evidence type="ECO:0000256" key="1">
    <source>
        <dbReference type="ARBA" id="ARBA00022705"/>
    </source>
</evidence>
<evidence type="ECO:0000259" key="4">
    <source>
        <dbReference type="SMART" id="SM00382"/>
    </source>
</evidence>
<reference evidence="5" key="1">
    <citation type="journal article" date="2020" name="Nature">
        <title>Giant virus diversity and host interactions through global metagenomics.</title>
        <authorList>
            <person name="Schulz F."/>
            <person name="Roux S."/>
            <person name="Paez-Espino D."/>
            <person name="Jungbluth S."/>
            <person name="Walsh D.A."/>
            <person name="Denef V.J."/>
            <person name="McMahon K.D."/>
            <person name="Konstantinidis K.T."/>
            <person name="Eloe-Fadrosh E.A."/>
            <person name="Kyrpides N.C."/>
            <person name="Woyke T."/>
        </authorList>
    </citation>
    <scope>NUCLEOTIDE SEQUENCE</scope>
    <source>
        <strain evidence="5">GVMAG-S-ERX555907-102</strain>
    </source>
</reference>
<dbReference type="AlphaFoldDB" id="A0A6C0KZ64"/>
<dbReference type="GO" id="GO:0003689">
    <property type="term" value="F:DNA clamp loader activity"/>
    <property type="evidence" value="ECO:0007669"/>
    <property type="project" value="TreeGrafter"/>
</dbReference>
<dbReference type="GO" id="GO:0005524">
    <property type="term" value="F:ATP binding"/>
    <property type="evidence" value="ECO:0007669"/>
    <property type="project" value="UniProtKB-KW"/>
</dbReference>
<dbReference type="GO" id="GO:0005634">
    <property type="term" value="C:nucleus"/>
    <property type="evidence" value="ECO:0007669"/>
    <property type="project" value="TreeGrafter"/>
</dbReference>
<dbReference type="GO" id="GO:0006281">
    <property type="term" value="P:DNA repair"/>
    <property type="evidence" value="ECO:0007669"/>
    <property type="project" value="TreeGrafter"/>
</dbReference>
<dbReference type="Pfam" id="PF00004">
    <property type="entry name" value="AAA"/>
    <property type="match status" value="1"/>
</dbReference>
<evidence type="ECO:0000256" key="2">
    <source>
        <dbReference type="ARBA" id="ARBA00022741"/>
    </source>
</evidence>
<dbReference type="PANTHER" id="PTHR11669">
    <property type="entry name" value="REPLICATION FACTOR C / DNA POLYMERASE III GAMMA-TAU SUBUNIT"/>
    <property type="match status" value="1"/>
</dbReference>
<dbReference type="InterPro" id="IPR027417">
    <property type="entry name" value="P-loop_NTPase"/>
</dbReference>
<dbReference type="GO" id="GO:0016887">
    <property type="term" value="F:ATP hydrolysis activity"/>
    <property type="evidence" value="ECO:0007669"/>
    <property type="project" value="InterPro"/>
</dbReference>
<dbReference type="Gene3D" id="3.40.50.300">
    <property type="entry name" value="P-loop containing nucleotide triphosphate hydrolases"/>
    <property type="match status" value="1"/>
</dbReference>
<dbReference type="CDD" id="cd00009">
    <property type="entry name" value="AAA"/>
    <property type="match status" value="1"/>
</dbReference>
<dbReference type="GO" id="GO:0006261">
    <property type="term" value="P:DNA-templated DNA replication"/>
    <property type="evidence" value="ECO:0007669"/>
    <property type="project" value="TreeGrafter"/>
</dbReference>
<organism evidence="5">
    <name type="scientific">viral metagenome</name>
    <dbReference type="NCBI Taxonomy" id="1070528"/>
    <lineage>
        <taxon>unclassified sequences</taxon>
        <taxon>metagenomes</taxon>
        <taxon>organismal metagenomes</taxon>
    </lineage>
</organism>
<dbReference type="EMBL" id="MN741011">
    <property type="protein sequence ID" value="QHU22563.1"/>
    <property type="molecule type" value="Genomic_DNA"/>
</dbReference>
<dbReference type="InterPro" id="IPR003959">
    <property type="entry name" value="ATPase_AAA_core"/>
</dbReference>
<dbReference type="SUPFAM" id="SSF52540">
    <property type="entry name" value="P-loop containing nucleoside triphosphate hydrolases"/>
    <property type="match status" value="1"/>
</dbReference>
<evidence type="ECO:0000313" key="5">
    <source>
        <dbReference type="EMBL" id="QHU22563.1"/>
    </source>
</evidence>
<dbReference type="GO" id="GO:0005663">
    <property type="term" value="C:DNA replication factor C complex"/>
    <property type="evidence" value="ECO:0007669"/>
    <property type="project" value="TreeGrafter"/>
</dbReference>
<keyword evidence="1" id="KW-0235">DNA replication</keyword>
<keyword evidence="2" id="KW-0547">Nucleotide-binding</keyword>
<dbReference type="PANTHER" id="PTHR11669:SF20">
    <property type="entry name" value="REPLICATION FACTOR C SUBUNIT 4"/>
    <property type="match status" value="1"/>
</dbReference>